<dbReference type="Proteomes" id="UP001501116">
    <property type="component" value="Unassembled WGS sequence"/>
</dbReference>
<protein>
    <submittedName>
        <fullName evidence="1">Uncharacterized protein</fullName>
    </submittedName>
</protein>
<sequence>MSTSEPSPPGAAFSVLYIGQSPDLACLEHWATSHGITAATGPPGDGDSGLLCAVADSDVLDGHGTGSQRALLQRARDLQIPCLTLDQAWSLAASAVGRQRTAA</sequence>
<dbReference type="RefSeq" id="WP_344423735.1">
    <property type="nucleotide sequence ID" value="NZ_BAAANN010000021.1"/>
</dbReference>
<evidence type="ECO:0000313" key="1">
    <source>
        <dbReference type="EMBL" id="GAA1970673.1"/>
    </source>
</evidence>
<comment type="caution">
    <text evidence="1">The sequence shown here is derived from an EMBL/GenBank/DDBJ whole genome shotgun (WGS) entry which is preliminary data.</text>
</comment>
<name>A0ABN2RKI8_9PSEU</name>
<organism evidence="1 2">
    <name type="scientific">Amycolatopsis minnesotensis</name>
    <dbReference type="NCBI Taxonomy" id="337894"/>
    <lineage>
        <taxon>Bacteria</taxon>
        <taxon>Bacillati</taxon>
        <taxon>Actinomycetota</taxon>
        <taxon>Actinomycetes</taxon>
        <taxon>Pseudonocardiales</taxon>
        <taxon>Pseudonocardiaceae</taxon>
        <taxon>Amycolatopsis</taxon>
    </lineage>
</organism>
<accession>A0ABN2RKI8</accession>
<keyword evidence="2" id="KW-1185">Reference proteome</keyword>
<reference evidence="1 2" key="1">
    <citation type="journal article" date="2019" name="Int. J. Syst. Evol. Microbiol.">
        <title>The Global Catalogue of Microorganisms (GCM) 10K type strain sequencing project: providing services to taxonomists for standard genome sequencing and annotation.</title>
        <authorList>
            <consortium name="The Broad Institute Genomics Platform"/>
            <consortium name="The Broad Institute Genome Sequencing Center for Infectious Disease"/>
            <person name="Wu L."/>
            <person name="Ma J."/>
        </authorList>
    </citation>
    <scope>NUCLEOTIDE SEQUENCE [LARGE SCALE GENOMIC DNA]</scope>
    <source>
        <strain evidence="1 2">JCM 14545</strain>
    </source>
</reference>
<proteinExistence type="predicted"/>
<gene>
    <name evidence="1" type="ORF">GCM10009754_50770</name>
</gene>
<dbReference type="EMBL" id="BAAANN010000021">
    <property type="protein sequence ID" value="GAA1970673.1"/>
    <property type="molecule type" value="Genomic_DNA"/>
</dbReference>
<evidence type="ECO:0000313" key="2">
    <source>
        <dbReference type="Proteomes" id="UP001501116"/>
    </source>
</evidence>